<feature type="compositionally biased region" description="Polar residues" evidence="1">
    <location>
        <begin position="78"/>
        <end position="97"/>
    </location>
</feature>
<evidence type="ECO:0000313" key="3">
    <source>
        <dbReference type="WBParaSite" id="Pan_g18965.t1"/>
    </source>
</evidence>
<feature type="compositionally biased region" description="Polar residues" evidence="1">
    <location>
        <begin position="153"/>
        <end position="166"/>
    </location>
</feature>
<reference evidence="3" key="2">
    <citation type="submission" date="2020-10" db="UniProtKB">
        <authorList>
            <consortium name="WormBaseParasite"/>
        </authorList>
    </citation>
    <scope>IDENTIFICATION</scope>
</reference>
<sequence length="166" mass="18200">MCLAVAEIQGNVKLTKDRTETVSFEGDELTIVVDNTLGALDYLTLCFEGSQEESRHPCPLGGVIVGILVWRCITRTSKPKQTPECNHQNDSSSSQQFRNRKKSTLRKPSSKQPIKHASNTTTTIVQTTVSPKQVAHPSSKSNNKSTTMEKPRNLTTSKPRSSTGNG</sequence>
<proteinExistence type="predicted"/>
<name>A0A7E4VBS1_PANRE</name>
<feature type="compositionally biased region" description="Basic residues" evidence="1">
    <location>
        <begin position="98"/>
        <end position="109"/>
    </location>
</feature>
<dbReference type="Proteomes" id="UP000492821">
    <property type="component" value="Unassembled WGS sequence"/>
</dbReference>
<protein>
    <submittedName>
        <fullName evidence="3">CooT family nickel-binding protein</fullName>
    </submittedName>
</protein>
<feature type="compositionally biased region" description="Low complexity" evidence="1">
    <location>
        <begin position="120"/>
        <end position="129"/>
    </location>
</feature>
<dbReference type="WBParaSite" id="Pan_g18965.t1">
    <property type="protein sequence ID" value="Pan_g18965.t1"/>
    <property type="gene ID" value="Pan_g18965"/>
</dbReference>
<feature type="compositionally biased region" description="Polar residues" evidence="1">
    <location>
        <begin position="136"/>
        <end position="146"/>
    </location>
</feature>
<feature type="region of interest" description="Disordered" evidence="1">
    <location>
        <begin position="78"/>
        <end position="166"/>
    </location>
</feature>
<evidence type="ECO:0000256" key="1">
    <source>
        <dbReference type="SAM" id="MobiDB-lite"/>
    </source>
</evidence>
<keyword evidence="2" id="KW-1185">Reference proteome</keyword>
<accession>A0A7E4VBS1</accession>
<reference evidence="2" key="1">
    <citation type="journal article" date="2013" name="Genetics">
        <title>The draft genome and transcriptome of Panagrellus redivivus are shaped by the harsh demands of a free-living lifestyle.</title>
        <authorList>
            <person name="Srinivasan J."/>
            <person name="Dillman A.R."/>
            <person name="Macchietto M.G."/>
            <person name="Heikkinen L."/>
            <person name="Lakso M."/>
            <person name="Fracchia K.M."/>
            <person name="Antoshechkin I."/>
            <person name="Mortazavi A."/>
            <person name="Wong G."/>
            <person name="Sternberg P.W."/>
        </authorList>
    </citation>
    <scope>NUCLEOTIDE SEQUENCE [LARGE SCALE GENOMIC DNA]</scope>
    <source>
        <strain evidence="2">MT8872</strain>
    </source>
</reference>
<evidence type="ECO:0000313" key="2">
    <source>
        <dbReference type="Proteomes" id="UP000492821"/>
    </source>
</evidence>
<dbReference type="AlphaFoldDB" id="A0A7E4VBS1"/>
<organism evidence="2 3">
    <name type="scientific">Panagrellus redivivus</name>
    <name type="common">Microworm</name>
    <dbReference type="NCBI Taxonomy" id="6233"/>
    <lineage>
        <taxon>Eukaryota</taxon>
        <taxon>Metazoa</taxon>
        <taxon>Ecdysozoa</taxon>
        <taxon>Nematoda</taxon>
        <taxon>Chromadorea</taxon>
        <taxon>Rhabditida</taxon>
        <taxon>Tylenchina</taxon>
        <taxon>Panagrolaimomorpha</taxon>
        <taxon>Panagrolaimoidea</taxon>
        <taxon>Panagrolaimidae</taxon>
        <taxon>Panagrellus</taxon>
    </lineage>
</organism>